<organism evidence="2 3">
    <name type="scientific">Musa balbisiana</name>
    <name type="common">Banana</name>
    <dbReference type="NCBI Taxonomy" id="52838"/>
    <lineage>
        <taxon>Eukaryota</taxon>
        <taxon>Viridiplantae</taxon>
        <taxon>Streptophyta</taxon>
        <taxon>Embryophyta</taxon>
        <taxon>Tracheophyta</taxon>
        <taxon>Spermatophyta</taxon>
        <taxon>Magnoliopsida</taxon>
        <taxon>Liliopsida</taxon>
        <taxon>Zingiberales</taxon>
        <taxon>Musaceae</taxon>
        <taxon>Musa</taxon>
    </lineage>
</organism>
<dbReference type="PANTHER" id="PTHR31860:SF6">
    <property type="entry name" value="HEAT-INDUCIBLE TRANSCRIPTION REPRESSOR (DUF639)"/>
    <property type="match status" value="1"/>
</dbReference>
<evidence type="ECO:0000256" key="1">
    <source>
        <dbReference type="SAM" id="Phobius"/>
    </source>
</evidence>
<comment type="caution">
    <text evidence="2">The sequence shown here is derived from an EMBL/GenBank/DDBJ whole genome shotgun (WGS) entry which is preliminary data.</text>
</comment>
<dbReference type="Pfam" id="PF04842">
    <property type="entry name" value="DUF639"/>
    <property type="match status" value="1"/>
</dbReference>
<dbReference type="Proteomes" id="UP000317650">
    <property type="component" value="Chromosome 7"/>
</dbReference>
<feature type="transmembrane region" description="Helical" evidence="1">
    <location>
        <begin position="628"/>
        <end position="653"/>
    </location>
</feature>
<evidence type="ECO:0000313" key="2">
    <source>
        <dbReference type="EMBL" id="THU60871.1"/>
    </source>
</evidence>
<keyword evidence="3" id="KW-1185">Reference proteome</keyword>
<gene>
    <name evidence="2" type="ORF">C4D60_Mb07t17300</name>
</gene>
<accession>A0A4S8JG77</accession>
<dbReference type="PANTHER" id="PTHR31860">
    <property type="entry name" value="HEAT-INDUCIBLE TRANSCRIPTION REPRESSOR (DUF639)-RELATED"/>
    <property type="match status" value="1"/>
</dbReference>
<reference evidence="2 3" key="1">
    <citation type="journal article" date="2019" name="Nat. Plants">
        <title>Genome sequencing of Musa balbisiana reveals subgenome evolution and function divergence in polyploid bananas.</title>
        <authorList>
            <person name="Yao X."/>
        </authorList>
    </citation>
    <scope>NUCLEOTIDE SEQUENCE [LARGE SCALE GENOMIC DNA]</scope>
    <source>
        <strain evidence="3">cv. DH-PKW</strain>
        <tissue evidence="2">Leaves</tissue>
    </source>
</reference>
<keyword evidence="1" id="KW-1133">Transmembrane helix</keyword>
<proteinExistence type="predicted"/>
<dbReference type="AlphaFoldDB" id="A0A4S8JG77"/>
<sequence>MAMTVMMNKTRDLLEDLVRESSFNWALTRRTSFHGDDEFGDLSRSPSGRQTSSIAALSPIANLVVARCSLILGVSVDDIQHNFDAKASEAIRRPSRYARNLVEYCCFTTLALSTRVAGYLSDKSFHRLTFDMMLAWDSPTSSPPPSPQAKEGGERPVGVEAFSRIAPAIPSVADVVNCSNIFNVLTASTGGRLSFAIYDKYLRNLDRAIKKMKTQSESSLLSDLRFHRGERILDMDGTLTAQPVLEHVGNSAWPGRLTLTDHALYFEALKVVAYNKPKMYDLADDLKQCVKPELTGPWGSRLFDKAVMYKSISLSEPVFMEFPELTGHSRRDYWLAIMREVLYAHRFLRKFQIEGVEKEEMLLKAVLGILRLQALVELVPSQIIRYETLLTFSLCDQLPGGDLILETLAGMIASRRLERTNESDSGSLMHYSTSALGILSNLGVVSPVSNDESLLVGDMIVGEMTTLERAVTESMTNYKKVEQAQATVDVVKVDGLDTNLALMKELLHPVIKLGNFLVTLASWDDPMKSFVFCCASFYIILRGWLGYVLVVVLLLVAIFILLTRFINQGRPIDQVKVMAPPSMNTMEQLLAVQNAISQVEELVQNGNITLLKLRALLLSVSSQAANTAVLTLVLMAFTVAILPAKLILFVIFLEIFTRHSPPRRASTERWARRWREWWFSIPAAPVVLERDKVEKM</sequence>
<evidence type="ECO:0000313" key="3">
    <source>
        <dbReference type="Proteomes" id="UP000317650"/>
    </source>
</evidence>
<dbReference type="EMBL" id="PYDT01000005">
    <property type="protein sequence ID" value="THU60871.1"/>
    <property type="molecule type" value="Genomic_DNA"/>
</dbReference>
<keyword evidence="1" id="KW-0472">Membrane</keyword>
<protein>
    <submittedName>
        <fullName evidence="2">Uncharacterized protein</fullName>
    </submittedName>
</protein>
<name>A0A4S8JG77_MUSBA</name>
<feature type="transmembrane region" description="Helical" evidence="1">
    <location>
        <begin position="544"/>
        <end position="566"/>
    </location>
</feature>
<dbReference type="InterPro" id="IPR006927">
    <property type="entry name" value="DUF639"/>
</dbReference>
<keyword evidence="1" id="KW-0812">Transmembrane</keyword>